<accession>A0A974CHL2</accession>
<name>A0A974CHL2_XENLA</name>
<keyword evidence="1" id="KW-0472">Membrane</keyword>
<sequence length="46" mass="5598">MLGMKALNMSVRLFSPPSLSKHFLIIYPGTVWFYFFFFWDKMILFE</sequence>
<dbReference type="EMBL" id="CM004478">
    <property type="protein sequence ID" value="OCT73525.1"/>
    <property type="molecule type" value="Genomic_DNA"/>
</dbReference>
<protein>
    <submittedName>
        <fullName evidence="2">Uncharacterized protein</fullName>
    </submittedName>
</protein>
<dbReference type="AlphaFoldDB" id="A0A974CHL2"/>
<gene>
    <name evidence="2" type="ORF">XELAEV_18036502mg</name>
</gene>
<evidence type="ECO:0000313" key="3">
    <source>
        <dbReference type="Proteomes" id="UP000694892"/>
    </source>
</evidence>
<evidence type="ECO:0000313" key="2">
    <source>
        <dbReference type="EMBL" id="OCT73525.1"/>
    </source>
</evidence>
<dbReference type="Proteomes" id="UP000694892">
    <property type="component" value="Chromosome 7L"/>
</dbReference>
<reference evidence="3" key="1">
    <citation type="journal article" date="2016" name="Nature">
        <title>Genome evolution in the allotetraploid frog Xenopus laevis.</title>
        <authorList>
            <person name="Session A.M."/>
            <person name="Uno Y."/>
            <person name="Kwon T."/>
            <person name="Chapman J.A."/>
            <person name="Toyoda A."/>
            <person name="Takahashi S."/>
            <person name="Fukui A."/>
            <person name="Hikosaka A."/>
            <person name="Suzuki A."/>
            <person name="Kondo M."/>
            <person name="van Heeringen S.J."/>
            <person name="Quigley I."/>
            <person name="Heinz S."/>
            <person name="Ogino H."/>
            <person name="Ochi H."/>
            <person name="Hellsten U."/>
            <person name="Lyons J.B."/>
            <person name="Simakov O."/>
            <person name="Putnam N."/>
            <person name="Stites J."/>
            <person name="Kuroki Y."/>
            <person name="Tanaka T."/>
            <person name="Michiue T."/>
            <person name="Watanabe M."/>
            <person name="Bogdanovic O."/>
            <person name="Lister R."/>
            <person name="Georgiou G."/>
            <person name="Paranjpe S.S."/>
            <person name="van Kruijsbergen I."/>
            <person name="Shu S."/>
            <person name="Carlson J."/>
            <person name="Kinoshita T."/>
            <person name="Ohta Y."/>
            <person name="Mawaribuchi S."/>
            <person name="Jenkins J."/>
            <person name="Grimwood J."/>
            <person name="Schmutz J."/>
            <person name="Mitros T."/>
            <person name="Mozaffari S.V."/>
            <person name="Suzuki Y."/>
            <person name="Haramoto Y."/>
            <person name="Yamamoto T.S."/>
            <person name="Takagi C."/>
            <person name="Heald R."/>
            <person name="Miller K."/>
            <person name="Haudenschild C."/>
            <person name="Kitzman J."/>
            <person name="Nakayama T."/>
            <person name="Izutsu Y."/>
            <person name="Robert J."/>
            <person name="Fortriede J."/>
            <person name="Burns K."/>
            <person name="Lotay V."/>
            <person name="Karimi K."/>
            <person name="Yasuoka Y."/>
            <person name="Dichmann D.S."/>
            <person name="Flajnik M.F."/>
            <person name="Houston D.W."/>
            <person name="Shendure J."/>
            <person name="DuPasquier L."/>
            <person name="Vize P.D."/>
            <person name="Zorn A.M."/>
            <person name="Ito M."/>
            <person name="Marcotte E.M."/>
            <person name="Wallingford J.B."/>
            <person name="Ito Y."/>
            <person name="Asashima M."/>
            <person name="Ueno N."/>
            <person name="Matsuda Y."/>
            <person name="Veenstra G.J."/>
            <person name="Fujiyama A."/>
            <person name="Harland R.M."/>
            <person name="Taira M."/>
            <person name="Rokhsar D.S."/>
        </authorList>
    </citation>
    <scope>NUCLEOTIDE SEQUENCE [LARGE SCALE GENOMIC DNA]</scope>
    <source>
        <strain evidence="3">J</strain>
    </source>
</reference>
<keyword evidence="1" id="KW-1133">Transmembrane helix</keyword>
<organism evidence="2 3">
    <name type="scientific">Xenopus laevis</name>
    <name type="common">African clawed frog</name>
    <dbReference type="NCBI Taxonomy" id="8355"/>
    <lineage>
        <taxon>Eukaryota</taxon>
        <taxon>Metazoa</taxon>
        <taxon>Chordata</taxon>
        <taxon>Craniata</taxon>
        <taxon>Vertebrata</taxon>
        <taxon>Euteleostomi</taxon>
        <taxon>Amphibia</taxon>
        <taxon>Batrachia</taxon>
        <taxon>Anura</taxon>
        <taxon>Pipoidea</taxon>
        <taxon>Pipidae</taxon>
        <taxon>Xenopodinae</taxon>
        <taxon>Xenopus</taxon>
        <taxon>Xenopus</taxon>
    </lineage>
</organism>
<feature type="transmembrane region" description="Helical" evidence="1">
    <location>
        <begin position="20"/>
        <end position="39"/>
    </location>
</feature>
<proteinExistence type="predicted"/>
<keyword evidence="1" id="KW-0812">Transmembrane</keyword>
<evidence type="ECO:0000256" key="1">
    <source>
        <dbReference type="SAM" id="Phobius"/>
    </source>
</evidence>